<accession>A0A8X8IC69</accession>
<dbReference type="InterPro" id="IPR050833">
    <property type="entry name" value="Poly_Biosynth_Transport"/>
</dbReference>
<evidence type="ECO:0000313" key="8">
    <source>
        <dbReference type="Proteomes" id="UP000198711"/>
    </source>
</evidence>
<dbReference type="RefSeq" id="WP_092723579.1">
    <property type="nucleotide sequence ID" value="NZ_FNNO01000006.1"/>
</dbReference>
<sequence>MIKSKPFLANFFNLGFIQVSNAVIQILLFPIIIRIIGLHEFGYAMVANAYAALAGLFINYGTNQSGIKDVAINKNNGKALNEIFYTVYYTRFLLFILSMIVLAGLYGFSVPHARYFLFASTIVFAEMLNPLFFFIGIEKLFLYNVANLMAKLLSALLIIVLIHANTPGWWVNFYLGLSSTVFFIPLLVYLLRQYQLTRYRISVEAMRQFLKHNFFLTGNNLFVQLQQSFFLFTLSGVVSPLVLGAYSLCDKIVWSFRLLIVSFSSAVYPRAAVLFREQKELWHSYKTTINGWLAVCFLLAAGGLLWLAPWIVTLLTGKPDTLTTLYIRSVAFVPFIAALNAMNVIDLLVKNRYSYLFTIGVILCSIAIITSFLFVKLGHENWYGYFPIIIEVCSLPLYFLFIRKTHA</sequence>
<organism evidence="7 8">
    <name type="scientific">Hydrobacter penzbergensis</name>
    <dbReference type="NCBI Taxonomy" id="1235997"/>
    <lineage>
        <taxon>Bacteria</taxon>
        <taxon>Pseudomonadati</taxon>
        <taxon>Bacteroidota</taxon>
        <taxon>Chitinophagia</taxon>
        <taxon>Chitinophagales</taxon>
        <taxon>Chitinophagaceae</taxon>
        <taxon>Hydrobacter</taxon>
    </lineage>
</organism>
<evidence type="ECO:0000313" key="7">
    <source>
        <dbReference type="EMBL" id="SDW84517.1"/>
    </source>
</evidence>
<reference evidence="7 8" key="1">
    <citation type="submission" date="2016-10" db="EMBL/GenBank/DDBJ databases">
        <authorList>
            <person name="Varghese N."/>
            <person name="Submissions S."/>
        </authorList>
    </citation>
    <scope>NUCLEOTIDE SEQUENCE [LARGE SCALE GENOMIC DNA]</scope>
    <source>
        <strain evidence="7 8">DSM 25353</strain>
    </source>
</reference>
<keyword evidence="4 6" id="KW-1133">Transmembrane helix</keyword>
<evidence type="ECO:0000256" key="2">
    <source>
        <dbReference type="ARBA" id="ARBA00022475"/>
    </source>
</evidence>
<feature type="transmembrane region" description="Helical" evidence="6">
    <location>
        <begin position="42"/>
        <end position="62"/>
    </location>
</feature>
<feature type="transmembrane region" description="Helical" evidence="6">
    <location>
        <begin position="229"/>
        <end position="248"/>
    </location>
</feature>
<feature type="transmembrane region" description="Helical" evidence="6">
    <location>
        <begin position="325"/>
        <end position="348"/>
    </location>
</feature>
<feature type="transmembrane region" description="Helical" evidence="6">
    <location>
        <begin position="169"/>
        <end position="191"/>
    </location>
</feature>
<keyword evidence="2" id="KW-1003">Cell membrane</keyword>
<keyword evidence="8" id="KW-1185">Reference proteome</keyword>
<feature type="transmembrane region" description="Helical" evidence="6">
    <location>
        <begin position="382"/>
        <end position="401"/>
    </location>
</feature>
<comment type="subcellular location">
    <subcellularLocation>
        <location evidence="1">Cell membrane</location>
        <topology evidence="1">Multi-pass membrane protein</topology>
    </subcellularLocation>
</comment>
<feature type="transmembrane region" description="Helical" evidence="6">
    <location>
        <begin position="141"/>
        <end position="163"/>
    </location>
</feature>
<keyword evidence="5 6" id="KW-0472">Membrane</keyword>
<evidence type="ECO:0000256" key="3">
    <source>
        <dbReference type="ARBA" id="ARBA00022692"/>
    </source>
</evidence>
<dbReference type="PANTHER" id="PTHR30250">
    <property type="entry name" value="PST FAMILY PREDICTED COLANIC ACID TRANSPORTER"/>
    <property type="match status" value="1"/>
</dbReference>
<dbReference type="AlphaFoldDB" id="A0A8X8IC69"/>
<dbReference type="Pfam" id="PF01943">
    <property type="entry name" value="Polysacc_synt"/>
    <property type="match status" value="1"/>
</dbReference>
<evidence type="ECO:0000256" key="6">
    <source>
        <dbReference type="SAM" id="Phobius"/>
    </source>
</evidence>
<evidence type="ECO:0000256" key="4">
    <source>
        <dbReference type="ARBA" id="ARBA00022989"/>
    </source>
</evidence>
<dbReference type="GO" id="GO:0005886">
    <property type="term" value="C:plasma membrane"/>
    <property type="evidence" value="ECO:0007669"/>
    <property type="project" value="UniProtKB-SubCell"/>
</dbReference>
<keyword evidence="3 6" id="KW-0812">Transmembrane</keyword>
<dbReference type="InterPro" id="IPR002797">
    <property type="entry name" value="Polysacc_synth"/>
</dbReference>
<dbReference type="PANTHER" id="PTHR30250:SF11">
    <property type="entry name" value="O-ANTIGEN TRANSPORTER-RELATED"/>
    <property type="match status" value="1"/>
</dbReference>
<evidence type="ECO:0000256" key="1">
    <source>
        <dbReference type="ARBA" id="ARBA00004651"/>
    </source>
</evidence>
<dbReference type="EMBL" id="FNNO01000006">
    <property type="protein sequence ID" value="SDW84517.1"/>
    <property type="molecule type" value="Genomic_DNA"/>
</dbReference>
<feature type="transmembrane region" description="Helical" evidence="6">
    <location>
        <begin position="355"/>
        <end position="376"/>
    </location>
</feature>
<feature type="transmembrane region" description="Helical" evidence="6">
    <location>
        <begin position="83"/>
        <end position="109"/>
    </location>
</feature>
<feature type="transmembrane region" description="Helical" evidence="6">
    <location>
        <begin position="254"/>
        <end position="271"/>
    </location>
</feature>
<comment type="caution">
    <text evidence="7">The sequence shown here is derived from an EMBL/GenBank/DDBJ whole genome shotgun (WGS) entry which is preliminary data.</text>
</comment>
<dbReference type="Proteomes" id="UP000198711">
    <property type="component" value="Unassembled WGS sequence"/>
</dbReference>
<proteinExistence type="predicted"/>
<feature type="transmembrane region" description="Helical" evidence="6">
    <location>
        <begin position="292"/>
        <end position="313"/>
    </location>
</feature>
<gene>
    <name evidence="7" type="ORF">SAMN05444410_106114</name>
</gene>
<evidence type="ECO:0000256" key="5">
    <source>
        <dbReference type="ARBA" id="ARBA00023136"/>
    </source>
</evidence>
<feature type="transmembrane region" description="Helical" evidence="6">
    <location>
        <begin position="115"/>
        <end position="134"/>
    </location>
</feature>
<protein>
    <submittedName>
        <fullName evidence="7">Membrane protein involved in the export of O-antigen and teichoic acid</fullName>
    </submittedName>
</protein>
<feature type="transmembrane region" description="Helical" evidence="6">
    <location>
        <begin position="12"/>
        <end position="36"/>
    </location>
</feature>
<name>A0A8X8IC69_9BACT</name>